<keyword evidence="6" id="KW-1185">Reference proteome</keyword>
<dbReference type="STRING" id="574376.BAMA_17500"/>
<name>A0A073KD39_9BACI</name>
<dbReference type="CDD" id="cd00761">
    <property type="entry name" value="Glyco_tranf_GTA_type"/>
    <property type="match status" value="1"/>
</dbReference>
<dbReference type="PANTHER" id="PTHR22916">
    <property type="entry name" value="GLYCOSYLTRANSFERASE"/>
    <property type="match status" value="1"/>
</dbReference>
<accession>A0A073KD39</accession>
<proteinExistence type="inferred from homology"/>
<dbReference type="OrthoDB" id="396512at2"/>
<dbReference type="InterPro" id="IPR001173">
    <property type="entry name" value="Glyco_trans_2-like"/>
</dbReference>
<keyword evidence="2" id="KW-0328">Glycosyltransferase</keyword>
<comment type="caution">
    <text evidence="5">The sequence shown here is derived from an EMBL/GenBank/DDBJ whole genome shotgun (WGS) entry which is preliminary data.</text>
</comment>
<feature type="domain" description="Glycosyltransferase 2-like" evidence="4">
    <location>
        <begin position="9"/>
        <end position="175"/>
    </location>
</feature>
<organism evidence="5 6">
    <name type="scientific">Bacillus manliponensis</name>
    <dbReference type="NCBI Taxonomy" id="574376"/>
    <lineage>
        <taxon>Bacteria</taxon>
        <taxon>Bacillati</taxon>
        <taxon>Bacillota</taxon>
        <taxon>Bacilli</taxon>
        <taxon>Bacillales</taxon>
        <taxon>Bacillaceae</taxon>
        <taxon>Bacillus</taxon>
        <taxon>Bacillus cereus group</taxon>
    </lineage>
</organism>
<comment type="similarity">
    <text evidence="1">Belongs to the glycosyltransferase 2 family.</text>
</comment>
<evidence type="ECO:0000313" key="5">
    <source>
        <dbReference type="EMBL" id="KEK20238.1"/>
    </source>
</evidence>
<dbReference type="GO" id="GO:0016757">
    <property type="term" value="F:glycosyltransferase activity"/>
    <property type="evidence" value="ECO:0007669"/>
    <property type="project" value="UniProtKB-KW"/>
</dbReference>
<gene>
    <name evidence="5" type="ORF">BAMA_17500</name>
</gene>
<dbReference type="SUPFAM" id="SSF53448">
    <property type="entry name" value="Nucleotide-diphospho-sugar transferases"/>
    <property type="match status" value="1"/>
</dbReference>
<keyword evidence="3 5" id="KW-0808">Transferase</keyword>
<evidence type="ECO:0000256" key="3">
    <source>
        <dbReference type="ARBA" id="ARBA00022679"/>
    </source>
</evidence>
<sequence>MSKTLPVISVIMSTYNRKNFLPRALESILSQTFKNFELILVNNGSTDGSNKICEEYKKKDSRIKVITVKENLGAPIGKNAGLDAASSKYLTFVDDDDQCEPQMLEFLWDLANEYHADISLCGSWNVFNGKKEPYFIFKELLVLDKVQGIDELLKREKYNVAPPTKLFRKSLFEEIRFKENVIVDDIHIIYKVFSKAHRVVAHGRPLYHFTKHNNNMTSFIQTNNLSPELLNEYLSAFRERTKYLSTEVPEITMRAKYSEWSFMLSMCYKIKKYNCTSCAKLYNVMAESIRASYQEWLDSPFITKREKKILPSILNLSSNLFDTT</sequence>
<evidence type="ECO:0000313" key="6">
    <source>
        <dbReference type="Proteomes" id="UP000027822"/>
    </source>
</evidence>
<dbReference type="Pfam" id="PF00535">
    <property type="entry name" value="Glycos_transf_2"/>
    <property type="match status" value="1"/>
</dbReference>
<evidence type="ECO:0000256" key="2">
    <source>
        <dbReference type="ARBA" id="ARBA00022676"/>
    </source>
</evidence>
<dbReference type="Proteomes" id="UP000027822">
    <property type="component" value="Unassembled WGS sequence"/>
</dbReference>
<dbReference type="PANTHER" id="PTHR22916:SF51">
    <property type="entry name" value="GLYCOSYLTRANSFERASE EPSH-RELATED"/>
    <property type="match status" value="1"/>
</dbReference>
<dbReference type="eggNOG" id="COG1216">
    <property type="taxonomic scope" value="Bacteria"/>
</dbReference>
<dbReference type="InterPro" id="IPR029044">
    <property type="entry name" value="Nucleotide-diphossugar_trans"/>
</dbReference>
<evidence type="ECO:0000259" key="4">
    <source>
        <dbReference type="Pfam" id="PF00535"/>
    </source>
</evidence>
<dbReference type="RefSeq" id="WP_034637588.1">
    <property type="nucleotide sequence ID" value="NZ_CBCSJC010000003.1"/>
</dbReference>
<dbReference type="AlphaFoldDB" id="A0A073KD39"/>
<reference evidence="5 6" key="1">
    <citation type="submission" date="2014-06" db="EMBL/GenBank/DDBJ databases">
        <title>Draft genome sequence of Bacillus manliponensis JCM 15802 (MCCC 1A00708).</title>
        <authorList>
            <person name="Lai Q."/>
            <person name="Liu Y."/>
            <person name="Shao Z."/>
        </authorList>
    </citation>
    <scope>NUCLEOTIDE SEQUENCE [LARGE SCALE GENOMIC DNA]</scope>
    <source>
        <strain evidence="5 6">JCM 15802</strain>
    </source>
</reference>
<dbReference type="Gene3D" id="3.90.550.10">
    <property type="entry name" value="Spore Coat Polysaccharide Biosynthesis Protein SpsA, Chain A"/>
    <property type="match status" value="1"/>
</dbReference>
<dbReference type="EMBL" id="JOTN01000004">
    <property type="protein sequence ID" value="KEK20238.1"/>
    <property type="molecule type" value="Genomic_DNA"/>
</dbReference>
<evidence type="ECO:0000256" key="1">
    <source>
        <dbReference type="ARBA" id="ARBA00006739"/>
    </source>
</evidence>
<protein>
    <submittedName>
        <fullName evidence="5">Glycosyl transferase</fullName>
    </submittedName>
</protein>